<keyword evidence="2 9" id="KW-0812">Transmembrane</keyword>
<evidence type="ECO:0000256" key="9">
    <source>
        <dbReference type="SAM" id="Phobius"/>
    </source>
</evidence>
<evidence type="ECO:0008006" key="13">
    <source>
        <dbReference type="Google" id="ProtNLM"/>
    </source>
</evidence>
<evidence type="ECO:0000256" key="5">
    <source>
        <dbReference type="ARBA" id="ARBA00022989"/>
    </source>
</evidence>
<feature type="chain" id="PRO_5044831464" description="Podocalyxin-like protein 2" evidence="10">
    <location>
        <begin position="23"/>
        <end position="581"/>
    </location>
</feature>
<comment type="subcellular location">
    <subcellularLocation>
        <location evidence="1">Membrane</location>
        <topology evidence="1">Single-pass type I membrane protein</topology>
    </subcellularLocation>
</comment>
<dbReference type="InterPro" id="IPR013836">
    <property type="entry name" value="CD34/Podocalyxin"/>
</dbReference>
<keyword evidence="6 9" id="KW-0472">Membrane</keyword>
<dbReference type="EMBL" id="JAGEUA010000005">
    <property type="protein sequence ID" value="KAL0977945.1"/>
    <property type="molecule type" value="Genomic_DNA"/>
</dbReference>
<dbReference type="InterPro" id="IPR042397">
    <property type="entry name" value="PODXL2"/>
</dbReference>
<feature type="region of interest" description="Disordered" evidence="8">
    <location>
        <begin position="54"/>
        <end position="95"/>
    </location>
</feature>
<dbReference type="GO" id="GO:0007155">
    <property type="term" value="P:cell adhesion"/>
    <property type="evidence" value="ECO:0007669"/>
    <property type="project" value="UniProtKB-KW"/>
</dbReference>
<evidence type="ECO:0000256" key="2">
    <source>
        <dbReference type="ARBA" id="ARBA00022692"/>
    </source>
</evidence>
<feature type="compositionally biased region" description="Low complexity" evidence="8">
    <location>
        <begin position="73"/>
        <end position="88"/>
    </location>
</feature>
<evidence type="ECO:0000256" key="7">
    <source>
        <dbReference type="ARBA" id="ARBA00023180"/>
    </source>
</evidence>
<keyword evidence="12" id="KW-1185">Reference proteome</keyword>
<evidence type="ECO:0000256" key="4">
    <source>
        <dbReference type="ARBA" id="ARBA00022889"/>
    </source>
</evidence>
<evidence type="ECO:0000256" key="3">
    <source>
        <dbReference type="ARBA" id="ARBA00022729"/>
    </source>
</evidence>
<dbReference type="GO" id="GO:0005886">
    <property type="term" value="C:plasma membrane"/>
    <property type="evidence" value="ECO:0007669"/>
    <property type="project" value="UniProtKB-ARBA"/>
</dbReference>
<reference evidence="11 12" key="1">
    <citation type="submission" date="2024-06" db="EMBL/GenBank/DDBJ databases">
        <authorList>
            <person name="Pan Q."/>
            <person name="Wen M."/>
            <person name="Jouanno E."/>
            <person name="Zahm M."/>
            <person name="Klopp C."/>
            <person name="Cabau C."/>
            <person name="Louis A."/>
            <person name="Berthelot C."/>
            <person name="Parey E."/>
            <person name="Roest Crollius H."/>
            <person name="Montfort J."/>
            <person name="Robinson-Rechavi M."/>
            <person name="Bouchez O."/>
            <person name="Lampietro C."/>
            <person name="Lopez Roques C."/>
            <person name="Donnadieu C."/>
            <person name="Postlethwait J."/>
            <person name="Bobe J."/>
            <person name="Verreycken H."/>
            <person name="Guiguen Y."/>
        </authorList>
    </citation>
    <scope>NUCLEOTIDE SEQUENCE [LARGE SCALE GENOMIC DNA]</scope>
    <source>
        <strain evidence="11">Up_M1</strain>
        <tissue evidence="11">Testis</tissue>
    </source>
</reference>
<evidence type="ECO:0000256" key="8">
    <source>
        <dbReference type="SAM" id="MobiDB-lite"/>
    </source>
</evidence>
<keyword evidence="5 9" id="KW-1133">Transmembrane helix</keyword>
<evidence type="ECO:0000256" key="10">
    <source>
        <dbReference type="SAM" id="SignalP"/>
    </source>
</evidence>
<evidence type="ECO:0000256" key="6">
    <source>
        <dbReference type="ARBA" id="ARBA00023136"/>
    </source>
</evidence>
<evidence type="ECO:0000313" key="12">
    <source>
        <dbReference type="Proteomes" id="UP001557470"/>
    </source>
</evidence>
<dbReference type="PANTHER" id="PTHR15594:SF1">
    <property type="entry name" value="PODOCALYXIN-LIKE PROTEIN 2"/>
    <property type="match status" value="1"/>
</dbReference>
<dbReference type="Pfam" id="PF06365">
    <property type="entry name" value="CD34_antigen"/>
    <property type="match status" value="1"/>
</dbReference>
<gene>
    <name evidence="11" type="ORF">UPYG_G00163620</name>
</gene>
<dbReference type="PANTHER" id="PTHR15594">
    <property type="entry name" value="PODOCALYXIN-LIKE PROTEIN 2"/>
    <property type="match status" value="1"/>
</dbReference>
<evidence type="ECO:0000313" key="11">
    <source>
        <dbReference type="EMBL" id="KAL0977945.1"/>
    </source>
</evidence>
<organism evidence="11 12">
    <name type="scientific">Umbra pygmaea</name>
    <name type="common">Eastern mudminnow</name>
    <dbReference type="NCBI Taxonomy" id="75934"/>
    <lineage>
        <taxon>Eukaryota</taxon>
        <taxon>Metazoa</taxon>
        <taxon>Chordata</taxon>
        <taxon>Craniata</taxon>
        <taxon>Vertebrata</taxon>
        <taxon>Euteleostomi</taxon>
        <taxon>Actinopterygii</taxon>
        <taxon>Neopterygii</taxon>
        <taxon>Teleostei</taxon>
        <taxon>Protacanthopterygii</taxon>
        <taxon>Esociformes</taxon>
        <taxon>Umbridae</taxon>
        <taxon>Umbra</taxon>
    </lineage>
</organism>
<keyword evidence="3 10" id="KW-0732">Signal</keyword>
<feature type="transmembrane region" description="Helical" evidence="9">
    <location>
        <begin position="464"/>
        <end position="488"/>
    </location>
</feature>
<protein>
    <recommendedName>
        <fullName evidence="13">Podocalyxin-like protein 2</fullName>
    </recommendedName>
</protein>
<feature type="signal peptide" evidence="10">
    <location>
        <begin position="1"/>
        <end position="22"/>
    </location>
</feature>
<proteinExistence type="predicted"/>
<keyword evidence="4" id="KW-0130">Cell adhesion</keyword>
<comment type="caution">
    <text evidence="11">The sequence shown here is derived from an EMBL/GenBank/DDBJ whole genome shotgun (WGS) entry which is preliminary data.</text>
</comment>
<dbReference type="Proteomes" id="UP001557470">
    <property type="component" value="Unassembled WGS sequence"/>
</dbReference>
<dbReference type="AlphaFoldDB" id="A0ABD0WM49"/>
<feature type="region of interest" description="Disordered" evidence="8">
    <location>
        <begin position="117"/>
        <end position="146"/>
    </location>
</feature>
<feature type="region of interest" description="Disordered" evidence="8">
    <location>
        <begin position="159"/>
        <end position="267"/>
    </location>
</feature>
<name>A0ABD0WM49_UMBPY</name>
<evidence type="ECO:0000256" key="1">
    <source>
        <dbReference type="ARBA" id="ARBA00004479"/>
    </source>
</evidence>
<keyword evidence="7" id="KW-0325">Glycoprotein</keyword>
<sequence>MAGLLRKLLLGTALLFQLSCDALLNEGLVLTSTPQTSQVSPLSFMDLDLDGEEQPEITTVPGRPTMVPGVSLQGQDSSQQDTSQESSGFYSEDSEDKPLSRSVYLWDDIRKQINNPSFDKGSIKGYKTSSSTVEGSREGNHSSPVMAAVENLDRELWEMERESSGLPLQPGDDQDPPATPHSAAAGPVDSTTLDPQYVPVHGGSEATSDDLVEEELKSTTDEPDTSNSSPTLPEVGEFPSLGPLQPLHTMEDDGRFPGSPGSDSGRVGAGEDIFPLTIVPSASLAPVTVSFQGESWGRLGGEAVLGGLDAEERRMEEEQEAKHGGMGLLMEGEVSQKKQQVICVDWRDTAGKGYVSLNMSDNIKCDEFRRESGDRLLELMETAFSRKMNSPRGSWLISLSKPSVTVNQLLIIVSSKHGVINTKDVLSMFGEIRRDLHEIGILNYSSPVICHYRSSQTHSDYGKLFVVLVIIGSVCVLIITFGLIYICWQRRLPKIKTMTRGEELHFVENGCHDNPTLDVTGDGVQPEMQEKKPHTLHNANGLPTGPGVVGGPRGEAGSTGWQVLVNKPGGEEDSMEEDTHL</sequence>
<accession>A0ABD0WM49</accession>